<accession>A0ACA9MZG0</accession>
<sequence>MTSSQQKQILVNVENEVVTITLNRPERGNSLNSSMVFELLDAFNSAIVEKSIRVIVLTGAGKFFCTGLDLKIGNKSIEEASEIFEVGLRLYQTIKECPKPVIARINGPALGGGIGLIFTTDLRIAVSDAYFSFLEVKRGLIPAIISLYIVPEIGTFKAKQYMLSGEKVTVDQAVSDKFLTCVVKNLKCLDDKVAQYAEELLSSAPGAMGTIKKLTNVIGSSSTDELKKQHVKQTFLEMLDSEEAAYGMSSFGQKKKPDWS</sequence>
<dbReference type="EMBL" id="CAJVPT010014910">
    <property type="protein sequence ID" value="CAG8608219.1"/>
    <property type="molecule type" value="Genomic_DNA"/>
</dbReference>
<gene>
    <name evidence="1" type="ORF">ACOLOM_LOCUS6930</name>
</gene>
<organism evidence="1 2">
    <name type="scientific">Acaulospora colombiana</name>
    <dbReference type="NCBI Taxonomy" id="27376"/>
    <lineage>
        <taxon>Eukaryota</taxon>
        <taxon>Fungi</taxon>
        <taxon>Fungi incertae sedis</taxon>
        <taxon>Mucoromycota</taxon>
        <taxon>Glomeromycotina</taxon>
        <taxon>Glomeromycetes</taxon>
        <taxon>Diversisporales</taxon>
        <taxon>Acaulosporaceae</taxon>
        <taxon>Acaulospora</taxon>
    </lineage>
</organism>
<evidence type="ECO:0000313" key="1">
    <source>
        <dbReference type="EMBL" id="CAG8608219.1"/>
    </source>
</evidence>
<proteinExistence type="predicted"/>
<feature type="non-terminal residue" evidence="1">
    <location>
        <position position="260"/>
    </location>
</feature>
<reference evidence="1" key="1">
    <citation type="submission" date="2021-06" db="EMBL/GenBank/DDBJ databases">
        <authorList>
            <person name="Kallberg Y."/>
            <person name="Tangrot J."/>
            <person name="Rosling A."/>
        </authorList>
    </citation>
    <scope>NUCLEOTIDE SEQUENCE</scope>
    <source>
        <strain evidence="1">CL356</strain>
    </source>
</reference>
<protein>
    <submittedName>
        <fullName evidence="1">10996_t:CDS:1</fullName>
    </submittedName>
</protein>
<name>A0ACA9MZG0_9GLOM</name>
<keyword evidence="2" id="KW-1185">Reference proteome</keyword>
<dbReference type="Proteomes" id="UP000789525">
    <property type="component" value="Unassembled WGS sequence"/>
</dbReference>
<comment type="caution">
    <text evidence="1">The sequence shown here is derived from an EMBL/GenBank/DDBJ whole genome shotgun (WGS) entry which is preliminary data.</text>
</comment>
<evidence type="ECO:0000313" key="2">
    <source>
        <dbReference type="Proteomes" id="UP000789525"/>
    </source>
</evidence>